<proteinExistence type="predicted"/>
<sequence length="89" mass="10725">MNNREKLEKMDRALRMLEDLKNSQVAMIEKSSKLQMDAMEFNFSEMEKNMGDLFSRYNDSLDLVNTELERFEIKRNQFEQEHGLDKIEE</sequence>
<gene>
    <name evidence="1" type="ORF">MM236_17765</name>
</gene>
<dbReference type="EMBL" id="JAKZGS010000021">
    <property type="protein sequence ID" value="MCH7399846.1"/>
    <property type="molecule type" value="Genomic_DNA"/>
</dbReference>
<organism evidence="1 2">
    <name type="scientific">Belliella calami</name>
    <dbReference type="NCBI Taxonomy" id="2923436"/>
    <lineage>
        <taxon>Bacteria</taxon>
        <taxon>Pseudomonadati</taxon>
        <taxon>Bacteroidota</taxon>
        <taxon>Cytophagia</taxon>
        <taxon>Cytophagales</taxon>
        <taxon>Cyclobacteriaceae</taxon>
        <taxon>Belliella</taxon>
    </lineage>
</organism>
<comment type="caution">
    <text evidence="1">The sequence shown here is derived from an EMBL/GenBank/DDBJ whole genome shotgun (WGS) entry which is preliminary data.</text>
</comment>
<protein>
    <submittedName>
        <fullName evidence="1">Uncharacterized protein</fullName>
    </submittedName>
</protein>
<evidence type="ECO:0000313" key="1">
    <source>
        <dbReference type="EMBL" id="MCH7399846.1"/>
    </source>
</evidence>
<name>A0ABS9UT88_9BACT</name>
<dbReference type="RefSeq" id="WP_241276341.1">
    <property type="nucleotide sequence ID" value="NZ_JAKZGS010000021.1"/>
</dbReference>
<dbReference type="Proteomes" id="UP001165488">
    <property type="component" value="Unassembled WGS sequence"/>
</dbReference>
<accession>A0ABS9UT88</accession>
<reference evidence="1" key="1">
    <citation type="submission" date="2022-03" db="EMBL/GenBank/DDBJ databases">
        <title>De novo assembled genomes of Belliella spp. (Cyclobacteriaceae) strains.</title>
        <authorList>
            <person name="Szabo A."/>
            <person name="Korponai K."/>
            <person name="Felfoldi T."/>
        </authorList>
    </citation>
    <scope>NUCLEOTIDE SEQUENCE</scope>
    <source>
        <strain evidence="1">DSM 107340</strain>
    </source>
</reference>
<evidence type="ECO:0000313" key="2">
    <source>
        <dbReference type="Proteomes" id="UP001165488"/>
    </source>
</evidence>
<keyword evidence="2" id="KW-1185">Reference proteome</keyword>